<dbReference type="Pfam" id="PF04542">
    <property type="entry name" value="Sigma70_r2"/>
    <property type="match status" value="1"/>
</dbReference>
<gene>
    <name evidence="7" type="ORF">IC229_19510</name>
</gene>
<keyword evidence="5" id="KW-0804">Transcription</keyword>
<keyword evidence="8" id="KW-1185">Reference proteome</keyword>
<name>A0A926XXQ7_9BACT</name>
<dbReference type="RefSeq" id="WP_190888687.1">
    <property type="nucleotide sequence ID" value="NZ_JACWZY010000017.1"/>
</dbReference>
<dbReference type="GO" id="GO:0016987">
    <property type="term" value="F:sigma factor activity"/>
    <property type="evidence" value="ECO:0007669"/>
    <property type="project" value="UniProtKB-KW"/>
</dbReference>
<dbReference type="AlphaFoldDB" id="A0A926XXQ7"/>
<sequence length="182" mass="21730">MKNTFTDEELVYQFVEDKETASFNELYQRYNHKVYQSCLRFLENSEEAHDQVQEVFCKVFSRLPAFRHQSSFSTWLYTITRNHCFNLRQQQARSTYRVIDYVKEPSTEVLDDEPITLDERWQAAEQVLSQLSAYNRRLLRERYVVGKDIADMANENQVSISAMKMRLKRARDVARTLYAQCL</sequence>
<dbReference type="EMBL" id="JACWZY010000017">
    <property type="protein sequence ID" value="MBD2702844.1"/>
    <property type="molecule type" value="Genomic_DNA"/>
</dbReference>
<keyword evidence="4" id="KW-0238">DNA-binding</keyword>
<dbReference type="Proteomes" id="UP000598820">
    <property type="component" value="Unassembled WGS sequence"/>
</dbReference>
<organism evidence="7 8">
    <name type="scientific">Spirosoma profusum</name>
    <dbReference type="NCBI Taxonomy" id="2771354"/>
    <lineage>
        <taxon>Bacteria</taxon>
        <taxon>Pseudomonadati</taxon>
        <taxon>Bacteroidota</taxon>
        <taxon>Cytophagia</taxon>
        <taxon>Cytophagales</taxon>
        <taxon>Cytophagaceae</taxon>
        <taxon>Spirosoma</taxon>
    </lineage>
</organism>
<evidence type="ECO:0000313" key="7">
    <source>
        <dbReference type="EMBL" id="MBD2702844.1"/>
    </source>
</evidence>
<evidence type="ECO:0000313" key="8">
    <source>
        <dbReference type="Proteomes" id="UP000598820"/>
    </source>
</evidence>
<proteinExistence type="inferred from homology"/>
<evidence type="ECO:0000256" key="3">
    <source>
        <dbReference type="ARBA" id="ARBA00023082"/>
    </source>
</evidence>
<accession>A0A926XXQ7</accession>
<dbReference type="GO" id="GO:0006352">
    <property type="term" value="P:DNA-templated transcription initiation"/>
    <property type="evidence" value="ECO:0007669"/>
    <property type="project" value="InterPro"/>
</dbReference>
<protein>
    <submittedName>
        <fullName evidence="7">Sigma-70 family RNA polymerase sigma factor</fullName>
    </submittedName>
</protein>
<evidence type="ECO:0000259" key="6">
    <source>
        <dbReference type="Pfam" id="PF04542"/>
    </source>
</evidence>
<evidence type="ECO:0000256" key="5">
    <source>
        <dbReference type="ARBA" id="ARBA00023163"/>
    </source>
</evidence>
<dbReference type="InterPro" id="IPR014284">
    <property type="entry name" value="RNA_pol_sigma-70_dom"/>
</dbReference>
<dbReference type="Gene3D" id="1.10.1740.10">
    <property type="match status" value="1"/>
</dbReference>
<keyword evidence="2" id="KW-0805">Transcription regulation</keyword>
<comment type="caution">
    <text evidence="7">The sequence shown here is derived from an EMBL/GenBank/DDBJ whole genome shotgun (WGS) entry which is preliminary data.</text>
</comment>
<dbReference type="InterPro" id="IPR013324">
    <property type="entry name" value="RNA_pol_sigma_r3/r4-like"/>
</dbReference>
<evidence type="ECO:0000256" key="2">
    <source>
        <dbReference type="ARBA" id="ARBA00023015"/>
    </source>
</evidence>
<dbReference type="PANTHER" id="PTHR43133:SF8">
    <property type="entry name" value="RNA POLYMERASE SIGMA FACTOR HI_1459-RELATED"/>
    <property type="match status" value="1"/>
</dbReference>
<dbReference type="SUPFAM" id="SSF88659">
    <property type="entry name" value="Sigma3 and sigma4 domains of RNA polymerase sigma factors"/>
    <property type="match status" value="1"/>
</dbReference>
<dbReference type="PANTHER" id="PTHR43133">
    <property type="entry name" value="RNA POLYMERASE ECF-TYPE SIGMA FACTO"/>
    <property type="match status" value="1"/>
</dbReference>
<dbReference type="InterPro" id="IPR039425">
    <property type="entry name" value="RNA_pol_sigma-70-like"/>
</dbReference>
<dbReference type="GO" id="GO:0003677">
    <property type="term" value="F:DNA binding"/>
    <property type="evidence" value="ECO:0007669"/>
    <property type="project" value="UniProtKB-KW"/>
</dbReference>
<evidence type="ECO:0000256" key="1">
    <source>
        <dbReference type="ARBA" id="ARBA00010641"/>
    </source>
</evidence>
<dbReference type="Gene3D" id="1.10.10.10">
    <property type="entry name" value="Winged helix-like DNA-binding domain superfamily/Winged helix DNA-binding domain"/>
    <property type="match status" value="1"/>
</dbReference>
<dbReference type="SUPFAM" id="SSF88946">
    <property type="entry name" value="Sigma2 domain of RNA polymerase sigma factors"/>
    <property type="match status" value="1"/>
</dbReference>
<dbReference type="NCBIfam" id="TIGR02937">
    <property type="entry name" value="sigma70-ECF"/>
    <property type="match status" value="1"/>
</dbReference>
<reference evidence="7" key="1">
    <citation type="submission" date="2020-09" db="EMBL/GenBank/DDBJ databases">
        <authorList>
            <person name="Kim M.K."/>
        </authorList>
    </citation>
    <scope>NUCLEOTIDE SEQUENCE</scope>
    <source>
        <strain evidence="7">BT702</strain>
    </source>
</reference>
<evidence type="ECO:0000256" key="4">
    <source>
        <dbReference type="ARBA" id="ARBA00023125"/>
    </source>
</evidence>
<dbReference type="InterPro" id="IPR013325">
    <property type="entry name" value="RNA_pol_sigma_r2"/>
</dbReference>
<feature type="domain" description="RNA polymerase sigma-70 region 2" evidence="6">
    <location>
        <begin position="26"/>
        <end position="93"/>
    </location>
</feature>
<dbReference type="InterPro" id="IPR007627">
    <property type="entry name" value="RNA_pol_sigma70_r2"/>
</dbReference>
<comment type="similarity">
    <text evidence="1">Belongs to the sigma-70 factor family. ECF subfamily.</text>
</comment>
<keyword evidence="3" id="KW-0731">Sigma factor</keyword>
<dbReference type="InterPro" id="IPR036388">
    <property type="entry name" value="WH-like_DNA-bd_sf"/>
</dbReference>